<evidence type="ECO:0000313" key="2">
    <source>
        <dbReference type="EMBL" id="CAB4019088.1"/>
    </source>
</evidence>
<dbReference type="AlphaFoldDB" id="A0A6S7KF35"/>
<name>A0A6S7KF35_PARCT</name>
<accession>A0A6S7KF35</accession>
<evidence type="ECO:0000313" key="3">
    <source>
        <dbReference type="Proteomes" id="UP001152795"/>
    </source>
</evidence>
<keyword evidence="3" id="KW-1185">Reference proteome</keyword>
<dbReference type="EMBL" id="CACRXK020010294">
    <property type="protein sequence ID" value="CAB4019088.1"/>
    <property type="molecule type" value="Genomic_DNA"/>
</dbReference>
<dbReference type="Proteomes" id="UP001152795">
    <property type="component" value="Unassembled WGS sequence"/>
</dbReference>
<proteinExistence type="predicted"/>
<feature type="compositionally biased region" description="Acidic residues" evidence="1">
    <location>
        <begin position="12"/>
        <end position="22"/>
    </location>
</feature>
<sequence>MVVVVMVVMIDDGGDGGDDDGGGDVGGGGDDDGGDGGDDDGGDGDNDDGGGDDDGNGDDDISGGDGGLKEIELCDEQEQLQRKLRLIRKEQRNVNQVDRARKEKPCLHDILNVIEKRDLLLLELEIERRRDDDETQKLKSIFKDQSKTVRSQKVDYNKSRNLSYKNSQDGQCVIL</sequence>
<evidence type="ECO:0000256" key="1">
    <source>
        <dbReference type="SAM" id="MobiDB-lite"/>
    </source>
</evidence>
<feature type="compositionally biased region" description="Acidic residues" evidence="1">
    <location>
        <begin position="29"/>
        <end position="62"/>
    </location>
</feature>
<feature type="region of interest" description="Disordered" evidence="1">
    <location>
        <begin position="11"/>
        <end position="70"/>
    </location>
</feature>
<comment type="caution">
    <text evidence="2">The sequence shown here is derived from an EMBL/GenBank/DDBJ whole genome shotgun (WGS) entry which is preliminary data.</text>
</comment>
<protein>
    <submittedName>
        <fullName evidence="2">Uncharacterized protein</fullName>
    </submittedName>
</protein>
<organism evidence="2 3">
    <name type="scientific">Paramuricea clavata</name>
    <name type="common">Red gorgonian</name>
    <name type="synonym">Violescent sea-whip</name>
    <dbReference type="NCBI Taxonomy" id="317549"/>
    <lineage>
        <taxon>Eukaryota</taxon>
        <taxon>Metazoa</taxon>
        <taxon>Cnidaria</taxon>
        <taxon>Anthozoa</taxon>
        <taxon>Octocorallia</taxon>
        <taxon>Malacalcyonacea</taxon>
        <taxon>Plexauridae</taxon>
        <taxon>Paramuricea</taxon>
    </lineage>
</organism>
<reference evidence="2" key="1">
    <citation type="submission" date="2020-04" db="EMBL/GenBank/DDBJ databases">
        <authorList>
            <person name="Alioto T."/>
            <person name="Alioto T."/>
            <person name="Gomez Garrido J."/>
        </authorList>
    </citation>
    <scope>NUCLEOTIDE SEQUENCE</scope>
    <source>
        <strain evidence="2">A484AB</strain>
    </source>
</reference>
<gene>
    <name evidence="2" type="ORF">PACLA_8A058361</name>
</gene>